<name>A0ABY7DJA9_MYAAR</name>
<organism evidence="1 2">
    <name type="scientific">Mya arenaria</name>
    <name type="common">Soft-shell clam</name>
    <dbReference type="NCBI Taxonomy" id="6604"/>
    <lineage>
        <taxon>Eukaryota</taxon>
        <taxon>Metazoa</taxon>
        <taxon>Spiralia</taxon>
        <taxon>Lophotrochozoa</taxon>
        <taxon>Mollusca</taxon>
        <taxon>Bivalvia</taxon>
        <taxon>Autobranchia</taxon>
        <taxon>Heteroconchia</taxon>
        <taxon>Euheterodonta</taxon>
        <taxon>Imparidentia</taxon>
        <taxon>Neoheterodontei</taxon>
        <taxon>Myida</taxon>
        <taxon>Myoidea</taxon>
        <taxon>Myidae</taxon>
        <taxon>Mya</taxon>
    </lineage>
</organism>
<gene>
    <name evidence="1" type="ORF">MAR_029120</name>
</gene>
<evidence type="ECO:0000313" key="1">
    <source>
        <dbReference type="EMBL" id="WAQ96430.1"/>
    </source>
</evidence>
<dbReference type="Proteomes" id="UP001164746">
    <property type="component" value="Chromosome 2"/>
</dbReference>
<evidence type="ECO:0000313" key="2">
    <source>
        <dbReference type="Proteomes" id="UP001164746"/>
    </source>
</evidence>
<dbReference type="EMBL" id="CP111013">
    <property type="protein sequence ID" value="WAQ96430.1"/>
    <property type="molecule type" value="Genomic_DNA"/>
</dbReference>
<reference evidence="1" key="1">
    <citation type="submission" date="2022-11" db="EMBL/GenBank/DDBJ databases">
        <title>Centuries of genome instability and evolution in soft-shell clam transmissible cancer (bioRxiv).</title>
        <authorList>
            <person name="Hart S.F.M."/>
            <person name="Yonemitsu M.A."/>
            <person name="Giersch R.M."/>
            <person name="Beal B.F."/>
            <person name="Arriagada G."/>
            <person name="Davis B.W."/>
            <person name="Ostrander E.A."/>
            <person name="Goff S.P."/>
            <person name="Metzger M.J."/>
        </authorList>
    </citation>
    <scope>NUCLEOTIDE SEQUENCE</scope>
    <source>
        <strain evidence="1">MELC-2E11</strain>
        <tissue evidence="1">Siphon/mantle</tissue>
    </source>
</reference>
<keyword evidence="2" id="KW-1185">Reference proteome</keyword>
<protein>
    <submittedName>
        <fullName evidence="1">HERC3-like protein</fullName>
    </submittedName>
</protein>
<sequence length="558" mass="61364">MDTASNSPSTEIIGPTFVIHMVAAGGDQTFLFTISPDVIGHNPPSNVCKSGHNPPSNVCVRGHSPPPMFVEMDTVPLQCLSRWTQSHSNVCEGGHNPTPVFVKEDTIFPPMWTQSPSNVCEGGHNSSSNVCKGGHNPPPMFVKVDTTPLQCMKTQSYSNVCKGGHNLPVSVCKGGHNPTPMFVKVDTISLSIWTQSHSNVCNGGHNPTPMFVKEDTISLSMFVKEDTIPLQCLWTQSPSNVCKDGHNLPVNVCKGGHNPTPMFVKEDTFPPPMWTQSPSNVCEGGHNSSSNVCLGKHNPPSNVCEGGHNSSSNVCLGEHNPPPMFVKEDTIPLQFLFRWAQSPSNVSLGISCPFKEGDSGNLFKEGDSKRQVPVDYRMLDDRFQVKCLTESMAKRIGGLKPTDKPPIEFEEDVLKIFASMACWNSSFLDEEGHFGSSKTNHGVDMPMVRKCFEDLGNTTHSGFVQKILHSLKSGLIPSLPRAPPDVEALRVYLQLPFFHLFEQPKYFRELISPLGAAILELDKVPASVIDMWWGNLSPPFFQHTISIIRVFLSFIEQE</sequence>
<proteinExistence type="predicted"/>
<accession>A0ABY7DJA9</accession>